<dbReference type="EMBL" id="CP000252">
    <property type="protein sequence ID" value="ABC77016.1"/>
    <property type="molecule type" value="Genomic_DNA"/>
</dbReference>
<proteinExistence type="predicted"/>
<reference evidence="1 2" key="1">
    <citation type="journal article" date="2007" name="Proc. Natl. Acad. Sci. U.S.A.">
        <title>The genome of Syntrophus aciditrophicus: life at the thermodynamic limit of microbial growth.</title>
        <authorList>
            <person name="McInerney M.J."/>
            <person name="Rohlin L."/>
            <person name="Mouttaki H."/>
            <person name="Kim U."/>
            <person name="Krupp R.S."/>
            <person name="Rios-Hernandez L."/>
            <person name="Sieber J."/>
            <person name="Struchtemeyer C.G."/>
            <person name="Bhattacharyya A."/>
            <person name="Campbell J.W."/>
            <person name="Gunsalus R.P."/>
        </authorList>
    </citation>
    <scope>NUCLEOTIDE SEQUENCE [LARGE SCALE GENOMIC DNA]</scope>
    <source>
        <strain evidence="1 2">SB</strain>
    </source>
</reference>
<organism evidence="1 2">
    <name type="scientific">Syntrophus aciditrophicus (strain SB)</name>
    <dbReference type="NCBI Taxonomy" id="56780"/>
    <lineage>
        <taxon>Bacteria</taxon>
        <taxon>Pseudomonadati</taxon>
        <taxon>Thermodesulfobacteriota</taxon>
        <taxon>Syntrophia</taxon>
        <taxon>Syntrophales</taxon>
        <taxon>Syntrophaceae</taxon>
        <taxon>Syntrophus</taxon>
    </lineage>
</organism>
<name>Q2LSF8_SYNAS</name>
<sequence length="64" mass="7356">MSGGRITGVRLTEVVMINDFHDFDTSRKRSFCYGWLTMASIYKTSDIEEMPNLTSRIIPLKPND</sequence>
<protein>
    <submittedName>
        <fullName evidence="1">Hypothetical cytosolic protein</fullName>
    </submittedName>
</protein>
<evidence type="ECO:0000313" key="1">
    <source>
        <dbReference type="EMBL" id="ABC77016.1"/>
    </source>
</evidence>
<evidence type="ECO:0000313" key="2">
    <source>
        <dbReference type="Proteomes" id="UP000001933"/>
    </source>
</evidence>
<dbReference type="HOGENOM" id="CLU_2866170_0_0_7"/>
<dbReference type="KEGG" id="sat:SYN_03510"/>
<keyword evidence="2" id="KW-1185">Reference proteome</keyword>
<accession>Q2LSF8</accession>
<gene>
    <name evidence="1" type="ORF">SYN_03510</name>
</gene>
<dbReference type="AlphaFoldDB" id="Q2LSF8"/>
<dbReference type="Proteomes" id="UP000001933">
    <property type="component" value="Chromosome"/>
</dbReference>
<dbReference type="InParanoid" id="Q2LSF8"/>